<feature type="compositionally biased region" description="Low complexity" evidence="1">
    <location>
        <begin position="273"/>
        <end position="289"/>
    </location>
</feature>
<feature type="compositionally biased region" description="Polar residues" evidence="1">
    <location>
        <begin position="248"/>
        <end position="260"/>
    </location>
</feature>
<feature type="region of interest" description="Disordered" evidence="1">
    <location>
        <begin position="84"/>
        <end position="209"/>
    </location>
</feature>
<proteinExistence type="predicted"/>
<dbReference type="Proteomes" id="UP001219355">
    <property type="component" value="Chromosome 2"/>
</dbReference>
<reference evidence="2" key="1">
    <citation type="submission" date="2023-03" db="EMBL/GenBank/DDBJ databases">
        <title>Emydomyces testavorans Genome Sequence.</title>
        <authorList>
            <person name="Hoyer L."/>
        </authorList>
    </citation>
    <scope>NUCLEOTIDE SEQUENCE</scope>
    <source>
        <strain evidence="2">16-2883</strain>
    </source>
</reference>
<protein>
    <submittedName>
        <fullName evidence="2">Uncharacterized protein</fullName>
    </submittedName>
</protein>
<feature type="compositionally biased region" description="Polar residues" evidence="1">
    <location>
        <begin position="121"/>
        <end position="140"/>
    </location>
</feature>
<organism evidence="2 3">
    <name type="scientific">Emydomyces testavorans</name>
    <dbReference type="NCBI Taxonomy" id="2070801"/>
    <lineage>
        <taxon>Eukaryota</taxon>
        <taxon>Fungi</taxon>
        <taxon>Dikarya</taxon>
        <taxon>Ascomycota</taxon>
        <taxon>Pezizomycotina</taxon>
        <taxon>Eurotiomycetes</taxon>
        <taxon>Eurotiomycetidae</taxon>
        <taxon>Onygenales</taxon>
        <taxon>Nannizziopsiaceae</taxon>
        <taxon>Emydomyces</taxon>
    </lineage>
</organism>
<feature type="compositionally biased region" description="Polar residues" evidence="1">
    <location>
        <begin position="84"/>
        <end position="106"/>
    </location>
</feature>
<sequence>MTTLTCPDDSEPKHASASTIRDSAITSPFLYVPSTLQNDGPADHKFDITVSPLLIAGTLPPRLSFVSDSRSFYTAFEVTDINVKPSQSPTFTDSQTSSPQLTFSGDSTEDEEEMENLLRPSDQTIPLSNTESLAITSQTSLEHESEKRSKARRKLPSSPKERRSKSQTPTTSRSSSVSCSRSAGHRNRPGPYRQLQSPRAAGLDNQFKPHREERDLLALHRESCRLFESFGAPAKSPAPLPDDCRPVRSSTEPPQSSYPTRTKKVTRRSSAGSPSLSPLLHTSPSILSSAKSTELPPDPNQWDPVLGPQSTEDTQTETVPAYKMIPPTVIDWTSASTRRREYEKIDRSSRGIRGMWRRFAPKWCQSKSQRIPFFDETKKDKQLHEGSVRRFRMDIPDDVLHQGKRPVIVAEKEKALKAKCGWMRLRFRTSDDDSDRTREVRTPRCFGL</sequence>
<evidence type="ECO:0000313" key="2">
    <source>
        <dbReference type="EMBL" id="WEW57874.1"/>
    </source>
</evidence>
<name>A0AAF0DGQ6_9EURO</name>
<feature type="compositionally biased region" description="Low complexity" evidence="1">
    <location>
        <begin position="166"/>
        <end position="182"/>
    </location>
</feature>
<evidence type="ECO:0000256" key="1">
    <source>
        <dbReference type="SAM" id="MobiDB-lite"/>
    </source>
</evidence>
<gene>
    <name evidence="2" type="ORF">PRK78_003341</name>
</gene>
<feature type="region of interest" description="Disordered" evidence="1">
    <location>
        <begin position="230"/>
        <end position="315"/>
    </location>
</feature>
<dbReference type="EMBL" id="CP120628">
    <property type="protein sequence ID" value="WEW57874.1"/>
    <property type="molecule type" value="Genomic_DNA"/>
</dbReference>
<accession>A0AAF0DGQ6</accession>
<dbReference type="AlphaFoldDB" id="A0AAF0DGQ6"/>
<evidence type="ECO:0000313" key="3">
    <source>
        <dbReference type="Proteomes" id="UP001219355"/>
    </source>
</evidence>
<keyword evidence="3" id="KW-1185">Reference proteome</keyword>